<protein>
    <submittedName>
        <fullName evidence="1">Uncharacterized protein</fullName>
    </submittedName>
</protein>
<dbReference type="Gene3D" id="3.30.365.10">
    <property type="entry name" value="Aldehyde oxidase/xanthine dehydrogenase, molybdopterin binding domain"/>
    <property type="match status" value="1"/>
</dbReference>
<evidence type="ECO:0000313" key="1">
    <source>
        <dbReference type="EMBL" id="WRL49019.1"/>
    </source>
</evidence>
<accession>A0ABZ1ASZ2</accession>
<dbReference type="EMBL" id="CP141259">
    <property type="protein sequence ID" value="WRL49019.1"/>
    <property type="molecule type" value="Genomic_DNA"/>
</dbReference>
<dbReference type="InterPro" id="IPR037165">
    <property type="entry name" value="AldOxase/xan_DH_Mopterin-bd_sf"/>
</dbReference>
<reference evidence="1 2" key="1">
    <citation type="submission" date="2023-12" db="EMBL/GenBank/DDBJ databases">
        <title>A. evansii MAY27, complete genome.</title>
        <authorList>
            <person name="Wang Y."/>
        </authorList>
    </citation>
    <scope>NUCLEOTIDE SEQUENCE [LARGE SCALE GENOMIC DNA]</scope>
    <source>
        <strain evidence="1 2">MAY27</strain>
    </source>
</reference>
<organism evidence="1 2">
    <name type="scientific">Aromatoleum evansii</name>
    <name type="common">Azoarcus evansii</name>
    <dbReference type="NCBI Taxonomy" id="59406"/>
    <lineage>
        <taxon>Bacteria</taxon>
        <taxon>Pseudomonadati</taxon>
        <taxon>Pseudomonadota</taxon>
        <taxon>Betaproteobacteria</taxon>
        <taxon>Rhodocyclales</taxon>
        <taxon>Rhodocyclaceae</taxon>
        <taxon>Aromatoleum</taxon>
    </lineage>
</organism>
<dbReference type="RefSeq" id="WP_407281146.1">
    <property type="nucleotide sequence ID" value="NZ_CP141259.1"/>
</dbReference>
<dbReference type="SUPFAM" id="SSF56003">
    <property type="entry name" value="Molybdenum cofactor-binding domain"/>
    <property type="match status" value="1"/>
</dbReference>
<dbReference type="Proteomes" id="UP001626593">
    <property type="component" value="Chromosome"/>
</dbReference>
<name>A0ABZ1ASZ2_AROEV</name>
<proteinExistence type="predicted"/>
<gene>
    <name evidence="1" type="ORF">U5817_14945</name>
</gene>
<evidence type="ECO:0000313" key="2">
    <source>
        <dbReference type="Proteomes" id="UP001626593"/>
    </source>
</evidence>
<keyword evidence="2" id="KW-1185">Reference proteome</keyword>
<sequence>MDVAARELALDPAELRRRNYIRPEQFPYTVPSGNEYDSGNCAAVLDRVLELADYRAMRASQAQTRAEGRLVGIGVVGTVEPGVFDWNTYATVGVPGVGVPGVGVPEGVKATSASRRCRSWAWTMSRSGSTSRTSSRSA</sequence>